<dbReference type="Gene3D" id="1.10.510.10">
    <property type="entry name" value="Transferase(Phosphotransferase) domain 1"/>
    <property type="match status" value="1"/>
</dbReference>
<evidence type="ECO:0000256" key="1">
    <source>
        <dbReference type="ARBA" id="ARBA00006485"/>
    </source>
</evidence>
<dbReference type="GO" id="GO:0005524">
    <property type="term" value="F:ATP binding"/>
    <property type="evidence" value="ECO:0007669"/>
    <property type="project" value="UniProtKB-UniRule"/>
</dbReference>
<dbReference type="PROSITE" id="PS50011">
    <property type="entry name" value="PROTEIN_KINASE_DOM"/>
    <property type="match status" value="1"/>
</dbReference>
<dbReference type="SUPFAM" id="SSF56112">
    <property type="entry name" value="Protein kinase-like (PK-like)"/>
    <property type="match status" value="1"/>
</dbReference>
<dbReference type="InterPro" id="IPR011009">
    <property type="entry name" value="Kinase-like_dom_sf"/>
</dbReference>
<dbReference type="Proteomes" id="UP001054837">
    <property type="component" value="Unassembled WGS sequence"/>
</dbReference>
<evidence type="ECO:0000256" key="8">
    <source>
        <dbReference type="ARBA" id="ARBA00047811"/>
    </source>
</evidence>
<evidence type="ECO:0000313" key="13">
    <source>
        <dbReference type="EMBL" id="GIX72642.1"/>
    </source>
</evidence>
<feature type="domain" description="Protein kinase" evidence="12">
    <location>
        <begin position="50"/>
        <end position="335"/>
    </location>
</feature>
<evidence type="ECO:0000256" key="10">
    <source>
        <dbReference type="PROSITE-ProRule" id="PRU10141"/>
    </source>
</evidence>
<evidence type="ECO:0000256" key="4">
    <source>
        <dbReference type="ARBA" id="ARBA00022679"/>
    </source>
</evidence>
<comment type="catalytic activity">
    <reaction evidence="8">
        <text>L-threonyl-[protein] + ATP = O-phospho-L-threonyl-[protein] + ADP + H(+)</text>
        <dbReference type="Rhea" id="RHEA:46608"/>
        <dbReference type="Rhea" id="RHEA-COMP:11060"/>
        <dbReference type="Rhea" id="RHEA-COMP:11605"/>
        <dbReference type="ChEBI" id="CHEBI:15378"/>
        <dbReference type="ChEBI" id="CHEBI:30013"/>
        <dbReference type="ChEBI" id="CHEBI:30616"/>
        <dbReference type="ChEBI" id="CHEBI:61977"/>
        <dbReference type="ChEBI" id="CHEBI:456216"/>
        <dbReference type="EC" id="2.7.11.22"/>
    </reaction>
</comment>
<comment type="caution">
    <text evidence="13">The sequence shown here is derived from an EMBL/GenBank/DDBJ whole genome shotgun (WGS) entry which is preliminary data.</text>
</comment>
<dbReference type="GO" id="GO:0005634">
    <property type="term" value="C:nucleus"/>
    <property type="evidence" value="ECO:0007669"/>
    <property type="project" value="TreeGrafter"/>
</dbReference>
<dbReference type="FunFam" id="3.30.200.20:FF:000124">
    <property type="entry name" value="Cyclin-dependent kinase 4"/>
    <property type="match status" value="1"/>
</dbReference>
<dbReference type="GO" id="GO:0004713">
    <property type="term" value="F:protein tyrosine kinase activity"/>
    <property type="evidence" value="ECO:0007669"/>
    <property type="project" value="InterPro"/>
</dbReference>
<dbReference type="PANTHER" id="PTHR24056:SF508">
    <property type="entry name" value="CYCLIN-DEPENDENT KINASE 10"/>
    <property type="match status" value="1"/>
</dbReference>
<dbReference type="EMBL" id="BPLQ01000549">
    <property type="protein sequence ID" value="GIX72642.1"/>
    <property type="molecule type" value="Genomic_DNA"/>
</dbReference>
<keyword evidence="6" id="KW-0418">Kinase</keyword>
<keyword evidence="5 10" id="KW-0547">Nucleotide-binding</keyword>
<evidence type="ECO:0000256" key="5">
    <source>
        <dbReference type="ARBA" id="ARBA00022741"/>
    </source>
</evidence>
<evidence type="ECO:0000259" key="12">
    <source>
        <dbReference type="PROSITE" id="PS50011"/>
    </source>
</evidence>
<organism evidence="13 14">
    <name type="scientific">Caerostris darwini</name>
    <dbReference type="NCBI Taxonomy" id="1538125"/>
    <lineage>
        <taxon>Eukaryota</taxon>
        <taxon>Metazoa</taxon>
        <taxon>Ecdysozoa</taxon>
        <taxon>Arthropoda</taxon>
        <taxon>Chelicerata</taxon>
        <taxon>Arachnida</taxon>
        <taxon>Araneae</taxon>
        <taxon>Araneomorphae</taxon>
        <taxon>Entelegynae</taxon>
        <taxon>Araneoidea</taxon>
        <taxon>Araneidae</taxon>
        <taxon>Caerostris</taxon>
    </lineage>
</organism>
<dbReference type="InterPro" id="IPR008266">
    <property type="entry name" value="Tyr_kinase_AS"/>
</dbReference>
<evidence type="ECO:0000313" key="14">
    <source>
        <dbReference type="Proteomes" id="UP001054837"/>
    </source>
</evidence>
<dbReference type="Gene3D" id="3.30.200.20">
    <property type="entry name" value="Phosphorylase Kinase, domain 1"/>
    <property type="match status" value="1"/>
</dbReference>
<comment type="similarity">
    <text evidence="1">Belongs to the protein kinase superfamily. CMGC Ser/Thr protein kinase family. CDC2/CDKX subfamily.</text>
</comment>
<dbReference type="InterPro" id="IPR050108">
    <property type="entry name" value="CDK"/>
</dbReference>
<dbReference type="PROSITE" id="PS00109">
    <property type="entry name" value="PROTEIN_KINASE_TYR"/>
    <property type="match status" value="1"/>
</dbReference>
<name>A0AAV4MM67_9ARAC</name>
<dbReference type="GO" id="GO:0004693">
    <property type="term" value="F:cyclin-dependent protein serine/threonine kinase activity"/>
    <property type="evidence" value="ECO:0007669"/>
    <property type="project" value="UniProtKB-EC"/>
</dbReference>
<dbReference type="AlphaFoldDB" id="A0AAV4MM67"/>
<proteinExistence type="inferred from homology"/>
<dbReference type="InterPro" id="IPR020635">
    <property type="entry name" value="Tyr_kinase_cat_dom"/>
</dbReference>
<evidence type="ECO:0000256" key="3">
    <source>
        <dbReference type="ARBA" id="ARBA00022527"/>
    </source>
</evidence>
<dbReference type="Pfam" id="PF00069">
    <property type="entry name" value="Pkinase"/>
    <property type="match status" value="1"/>
</dbReference>
<dbReference type="FunFam" id="1.10.510.10:FF:000624">
    <property type="entry name" value="Mitogen-activated protein kinase"/>
    <property type="match status" value="1"/>
</dbReference>
<dbReference type="EC" id="2.7.11.22" evidence="2"/>
<feature type="region of interest" description="Disordered" evidence="11">
    <location>
        <begin position="1"/>
        <end position="20"/>
    </location>
</feature>
<dbReference type="InterPro" id="IPR000719">
    <property type="entry name" value="Prot_kinase_dom"/>
</dbReference>
<keyword evidence="4" id="KW-0808">Transferase</keyword>
<evidence type="ECO:0000256" key="2">
    <source>
        <dbReference type="ARBA" id="ARBA00012425"/>
    </source>
</evidence>
<protein>
    <recommendedName>
        <fullName evidence="2">cyclin-dependent kinase</fullName>
        <ecNumber evidence="2">2.7.11.22</ecNumber>
    </recommendedName>
</protein>
<keyword evidence="14" id="KW-1185">Reference proteome</keyword>
<dbReference type="GO" id="GO:0007346">
    <property type="term" value="P:regulation of mitotic cell cycle"/>
    <property type="evidence" value="ECO:0007669"/>
    <property type="project" value="TreeGrafter"/>
</dbReference>
<dbReference type="SMART" id="SM00219">
    <property type="entry name" value="TyrKc"/>
    <property type="match status" value="1"/>
</dbReference>
<keyword evidence="3" id="KW-0723">Serine/threonine-protein kinase</keyword>
<accession>A0AAV4MM67</accession>
<comment type="catalytic activity">
    <reaction evidence="9">
        <text>L-seryl-[protein] + ATP = O-phospho-L-seryl-[protein] + ADP + H(+)</text>
        <dbReference type="Rhea" id="RHEA:17989"/>
        <dbReference type="Rhea" id="RHEA-COMP:9863"/>
        <dbReference type="Rhea" id="RHEA-COMP:11604"/>
        <dbReference type="ChEBI" id="CHEBI:15378"/>
        <dbReference type="ChEBI" id="CHEBI:29999"/>
        <dbReference type="ChEBI" id="CHEBI:30616"/>
        <dbReference type="ChEBI" id="CHEBI:83421"/>
        <dbReference type="ChEBI" id="CHEBI:456216"/>
        <dbReference type="EC" id="2.7.11.22"/>
    </reaction>
</comment>
<sequence length="357" mass="40597">MSNISESNDSSFGDPPTTSEEGVEMMSFKFEPFRIPPSVQVGNCRLITDFKKISVIGEGAFSKVFKAKDSKTNELVALKKLRIEEKNLEGMPINYLREIMVLQDLDHENIVKLYEVVVGRSFESTYLVLEYCPFELSKVLDDDEAKRLIDHSHIKAIIQQLFVGLNYLHKKFVLHRDLAVTNILFSETGILKIADFGSCRRATSEEMTPTVGTIWYRAPELLFGSEYYTTAIDIWSAGCIFSELILKEPIFKADSDANLITKLIETLGTPNEKTWPGFSELPLIQSFTLCDQPYNRITLKFSDECTTCIALIYKIFTYNPCKRITAEECLSHPYFTEAPKACDLNTLVDLLKKPNEI</sequence>
<dbReference type="PANTHER" id="PTHR24056">
    <property type="entry name" value="CELL DIVISION PROTEIN KINASE"/>
    <property type="match status" value="1"/>
</dbReference>
<evidence type="ECO:0000256" key="7">
    <source>
        <dbReference type="ARBA" id="ARBA00022840"/>
    </source>
</evidence>
<feature type="binding site" evidence="10">
    <location>
        <position position="79"/>
    </location>
    <ligand>
        <name>ATP</name>
        <dbReference type="ChEBI" id="CHEBI:30616"/>
    </ligand>
</feature>
<gene>
    <name evidence="13" type="primary">CDK10</name>
    <name evidence="13" type="ORF">CDAR_210521</name>
</gene>
<keyword evidence="7 10" id="KW-0067">ATP-binding</keyword>
<evidence type="ECO:0000256" key="9">
    <source>
        <dbReference type="ARBA" id="ARBA00048367"/>
    </source>
</evidence>
<dbReference type="InterPro" id="IPR017441">
    <property type="entry name" value="Protein_kinase_ATP_BS"/>
</dbReference>
<reference evidence="13 14" key="1">
    <citation type="submission" date="2021-06" db="EMBL/GenBank/DDBJ databases">
        <title>Caerostris darwini draft genome.</title>
        <authorList>
            <person name="Kono N."/>
            <person name="Arakawa K."/>
        </authorList>
    </citation>
    <scope>NUCLEOTIDE SEQUENCE [LARGE SCALE GENOMIC DNA]</scope>
</reference>
<dbReference type="PROSITE" id="PS00107">
    <property type="entry name" value="PROTEIN_KINASE_ATP"/>
    <property type="match status" value="1"/>
</dbReference>
<evidence type="ECO:0000256" key="11">
    <source>
        <dbReference type="SAM" id="MobiDB-lite"/>
    </source>
</evidence>
<evidence type="ECO:0000256" key="6">
    <source>
        <dbReference type="ARBA" id="ARBA00022777"/>
    </source>
</evidence>